<feature type="compositionally biased region" description="Polar residues" evidence="1">
    <location>
        <begin position="1"/>
        <end position="12"/>
    </location>
</feature>
<organism evidence="2 3">
    <name type="scientific">Knufia fluminis</name>
    <dbReference type="NCBI Taxonomy" id="191047"/>
    <lineage>
        <taxon>Eukaryota</taxon>
        <taxon>Fungi</taxon>
        <taxon>Dikarya</taxon>
        <taxon>Ascomycota</taxon>
        <taxon>Pezizomycotina</taxon>
        <taxon>Eurotiomycetes</taxon>
        <taxon>Chaetothyriomycetidae</taxon>
        <taxon>Chaetothyriales</taxon>
        <taxon>Trichomeriaceae</taxon>
        <taxon>Knufia</taxon>
    </lineage>
</organism>
<dbReference type="GO" id="GO:0016538">
    <property type="term" value="F:cyclin-dependent protein serine/threonine kinase regulator activity"/>
    <property type="evidence" value="ECO:0007669"/>
    <property type="project" value="TreeGrafter"/>
</dbReference>
<feature type="compositionally biased region" description="Low complexity" evidence="1">
    <location>
        <begin position="60"/>
        <end position="73"/>
    </location>
</feature>
<feature type="compositionally biased region" description="Low complexity" evidence="1">
    <location>
        <begin position="693"/>
        <end position="706"/>
    </location>
</feature>
<dbReference type="PANTHER" id="PTHR15615">
    <property type="match status" value="1"/>
</dbReference>
<feature type="region of interest" description="Disordered" evidence="1">
    <location>
        <begin position="143"/>
        <end position="173"/>
    </location>
</feature>
<feature type="region of interest" description="Disordered" evidence="1">
    <location>
        <begin position="213"/>
        <end position="251"/>
    </location>
</feature>
<name>A0AAN8EFI5_9EURO</name>
<evidence type="ECO:0000313" key="3">
    <source>
        <dbReference type="Proteomes" id="UP001316803"/>
    </source>
</evidence>
<proteinExistence type="predicted"/>
<dbReference type="CDD" id="cd20557">
    <property type="entry name" value="CYCLIN_ScPCL1-like"/>
    <property type="match status" value="1"/>
</dbReference>
<dbReference type="PANTHER" id="PTHR15615:SF36">
    <property type="entry name" value="PHO85 CYCLIN-5"/>
    <property type="match status" value="1"/>
</dbReference>
<dbReference type="AlphaFoldDB" id="A0AAN8EFI5"/>
<gene>
    <name evidence="2" type="primary">PCL5</name>
    <name evidence="2" type="ORF">OHC33_004231</name>
</gene>
<keyword evidence="3" id="KW-1185">Reference proteome</keyword>
<feature type="compositionally biased region" description="Polar residues" evidence="1">
    <location>
        <begin position="143"/>
        <end position="160"/>
    </location>
</feature>
<feature type="compositionally biased region" description="Polar residues" evidence="1">
    <location>
        <begin position="74"/>
        <end position="85"/>
    </location>
</feature>
<dbReference type="Pfam" id="PF08613">
    <property type="entry name" value="Cyclin"/>
    <property type="match status" value="1"/>
</dbReference>
<sequence length="934" mass="103532">MTYDSFSISQFPIGQDPDAYLGSSSGPFPLPYNGNVKQPAFNNNYHVGYDRYLGFEDLSQSSSEDSCSQSSDSTIPTSPLSNSSDDIGDKSYGAVADLSLSSSEDDRSLLASQVSSEQQQRCRWQTDNLASWKDVSKGIVQTAPQNNASAWKDASSSSRIATPTGPTAGPAAKHVTQNVPYRPKASGKPQASCTTVQEALPAIPLDTSRVATDVQRSRMRVQPDTQAEFFQSRRRGQSTSGAAGPPRLRRDTDHTDAIVKMIVLFCTNLIYSIWPGPMFGTDAGAQQNGSNVLPLQVFITETLRRSKTSYSTLQIALYYLILLKQCLPPSTSQSGQGCRAMQCGRRMFLTALILASKYLQDRNYSARAWSKISGLPLKEINDNERRYLSIVCWDLHVPKDTFENWSKIVLNVCRLSMDPDTCGRGFDQQPPGPGTGPAGQKCFLQSMCKDGLNSLRNWWLSNLRGLCTDVIKCPKKTEGYVSTIMPFREHSFLARSVFDSPLQEGFNDSTLEEETTRAFECLPKLPSTERISNFPNVNERFNSPAVTAAIPPRPILANLPTPQTTPRTDLSSMWTPQFGKPNLRCRASASALGNIDKGRCPMANLETCPPPQPRHCAQTQRSWSEYESAPAQHMPDRSLTSSPESVASDIFSMPSRSRSSSISSTASWLTSASSSTAPPDKERAERFSQHLNSVQQQSSSQYVQQVAGRRQQSVPRRPAASTLQTIDRPQTAFKIFSHPQAQCIRPTSSSRLSAPANQMIDEGYVTDDATKYSREAFEKATAAQALAELQTSQDIEQCSSTSTLPYNKTQSLQPKEAEASKTQMLKRCRSETLEHCQQTREEYRKWHNLMNHIPEDERLDFAEYCEARDDPSSLQETTKQIQRPLEPYLQPRMPVQHATQNKRFALQAPRSAAAELAGINLKRGIVLGRLGSVY</sequence>
<protein>
    <submittedName>
        <fullName evidence="2">PHO85 cyclin-5</fullName>
    </submittedName>
</protein>
<accession>A0AAN8EFI5</accession>
<feature type="compositionally biased region" description="Low complexity" evidence="1">
    <location>
        <begin position="652"/>
        <end position="678"/>
    </location>
</feature>
<feature type="region of interest" description="Disordered" evidence="1">
    <location>
        <begin position="60"/>
        <end position="89"/>
    </location>
</feature>
<comment type="caution">
    <text evidence="2">The sequence shown here is derived from an EMBL/GenBank/DDBJ whole genome shotgun (WGS) entry which is preliminary data.</text>
</comment>
<feature type="region of interest" description="Disordered" evidence="1">
    <location>
        <begin position="609"/>
        <end position="727"/>
    </location>
</feature>
<feature type="region of interest" description="Disordered" evidence="1">
    <location>
        <begin position="1"/>
        <end position="35"/>
    </location>
</feature>
<dbReference type="GO" id="GO:0019901">
    <property type="term" value="F:protein kinase binding"/>
    <property type="evidence" value="ECO:0007669"/>
    <property type="project" value="InterPro"/>
</dbReference>
<dbReference type="EMBL" id="JAKLMC020000008">
    <property type="protein sequence ID" value="KAK5954509.1"/>
    <property type="molecule type" value="Genomic_DNA"/>
</dbReference>
<dbReference type="InterPro" id="IPR013922">
    <property type="entry name" value="Cyclin_PHO80-like"/>
</dbReference>
<feature type="compositionally biased region" description="Basic and acidic residues" evidence="1">
    <location>
        <begin position="679"/>
        <end position="688"/>
    </location>
</feature>
<dbReference type="Proteomes" id="UP001316803">
    <property type="component" value="Unassembled WGS sequence"/>
</dbReference>
<evidence type="ECO:0000256" key="1">
    <source>
        <dbReference type="SAM" id="MobiDB-lite"/>
    </source>
</evidence>
<feature type="compositionally biased region" description="Low complexity" evidence="1">
    <location>
        <begin position="161"/>
        <end position="172"/>
    </location>
</feature>
<dbReference type="GO" id="GO:0000307">
    <property type="term" value="C:cyclin-dependent protein kinase holoenzyme complex"/>
    <property type="evidence" value="ECO:0007669"/>
    <property type="project" value="TreeGrafter"/>
</dbReference>
<dbReference type="Gene3D" id="1.10.472.10">
    <property type="entry name" value="Cyclin-like"/>
    <property type="match status" value="1"/>
</dbReference>
<feature type="compositionally biased region" description="Polar residues" evidence="1">
    <location>
        <begin position="560"/>
        <end position="573"/>
    </location>
</feature>
<dbReference type="GO" id="GO:0005634">
    <property type="term" value="C:nucleus"/>
    <property type="evidence" value="ECO:0007669"/>
    <property type="project" value="TreeGrafter"/>
</dbReference>
<reference evidence="2 3" key="1">
    <citation type="submission" date="2022-12" db="EMBL/GenBank/DDBJ databases">
        <title>Genomic features and morphological characterization of a novel Knufia sp. strain isolated from spacecraft assembly facility.</title>
        <authorList>
            <person name="Teixeira M."/>
            <person name="Chander A.M."/>
            <person name="Stajich J.E."/>
            <person name="Venkateswaran K."/>
        </authorList>
    </citation>
    <scope>NUCLEOTIDE SEQUENCE [LARGE SCALE GENOMIC DNA]</scope>
    <source>
        <strain evidence="2 3">FJI-L2-BK-P2</strain>
    </source>
</reference>
<feature type="region of interest" description="Disordered" evidence="1">
    <location>
        <begin position="554"/>
        <end position="573"/>
    </location>
</feature>
<evidence type="ECO:0000313" key="2">
    <source>
        <dbReference type="EMBL" id="KAK5954509.1"/>
    </source>
</evidence>